<gene>
    <name evidence="2" type="ORF">EVAR_64562_1</name>
</gene>
<sequence length="182" mass="20932">MRIERYKRTSTYREIRNFPTRTFISTISLQVDNGKSPTSGALFTHTTYEKIMPLAPPSAGRQWDASGARRADSALVRGGHRERGLFVNRELPGAARATQRRREQRPIPSKTVLFRYRTNAMICDTEPYPCNYVSHLTNFFIKWNSKQNGHNSNNRARRRPAPAPARTARRLAAERSSRQNNE</sequence>
<organism evidence="2 3">
    <name type="scientific">Eumeta variegata</name>
    <name type="common">Bagworm moth</name>
    <name type="synonym">Eumeta japonica</name>
    <dbReference type="NCBI Taxonomy" id="151549"/>
    <lineage>
        <taxon>Eukaryota</taxon>
        <taxon>Metazoa</taxon>
        <taxon>Ecdysozoa</taxon>
        <taxon>Arthropoda</taxon>
        <taxon>Hexapoda</taxon>
        <taxon>Insecta</taxon>
        <taxon>Pterygota</taxon>
        <taxon>Neoptera</taxon>
        <taxon>Endopterygota</taxon>
        <taxon>Lepidoptera</taxon>
        <taxon>Glossata</taxon>
        <taxon>Ditrysia</taxon>
        <taxon>Tineoidea</taxon>
        <taxon>Psychidae</taxon>
        <taxon>Oiketicinae</taxon>
        <taxon>Eumeta</taxon>
    </lineage>
</organism>
<accession>A0A4C1Z9V5</accession>
<dbReference type="AlphaFoldDB" id="A0A4C1Z9V5"/>
<comment type="caution">
    <text evidence="2">The sequence shown here is derived from an EMBL/GenBank/DDBJ whole genome shotgun (WGS) entry which is preliminary data.</text>
</comment>
<protein>
    <submittedName>
        <fullName evidence="2">Uncharacterized protein</fullName>
    </submittedName>
</protein>
<dbReference type="EMBL" id="BGZK01001746">
    <property type="protein sequence ID" value="GBP85571.1"/>
    <property type="molecule type" value="Genomic_DNA"/>
</dbReference>
<keyword evidence="3" id="KW-1185">Reference proteome</keyword>
<name>A0A4C1Z9V5_EUMVA</name>
<reference evidence="2 3" key="1">
    <citation type="journal article" date="2019" name="Commun. Biol.">
        <title>The bagworm genome reveals a unique fibroin gene that provides high tensile strength.</title>
        <authorList>
            <person name="Kono N."/>
            <person name="Nakamura H."/>
            <person name="Ohtoshi R."/>
            <person name="Tomita M."/>
            <person name="Numata K."/>
            <person name="Arakawa K."/>
        </authorList>
    </citation>
    <scope>NUCLEOTIDE SEQUENCE [LARGE SCALE GENOMIC DNA]</scope>
</reference>
<feature type="compositionally biased region" description="Basic and acidic residues" evidence="1">
    <location>
        <begin position="171"/>
        <end position="182"/>
    </location>
</feature>
<evidence type="ECO:0000313" key="2">
    <source>
        <dbReference type="EMBL" id="GBP85571.1"/>
    </source>
</evidence>
<feature type="region of interest" description="Disordered" evidence="1">
    <location>
        <begin position="146"/>
        <end position="182"/>
    </location>
</feature>
<evidence type="ECO:0000256" key="1">
    <source>
        <dbReference type="SAM" id="MobiDB-lite"/>
    </source>
</evidence>
<evidence type="ECO:0000313" key="3">
    <source>
        <dbReference type="Proteomes" id="UP000299102"/>
    </source>
</evidence>
<dbReference type="Proteomes" id="UP000299102">
    <property type="component" value="Unassembled WGS sequence"/>
</dbReference>
<proteinExistence type="predicted"/>